<dbReference type="VEuPathDB" id="FungiDB:JI435_305300"/>
<gene>
    <name evidence="1" type="ORF">JI435_305300</name>
</gene>
<reference evidence="2" key="1">
    <citation type="journal article" date="2021" name="BMC Genomics">
        <title>Chromosome-level genome assembly and manually-curated proteome of model necrotroph Parastagonospora nodorum Sn15 reveals a genome-wide trove of candidate effector homologs, and redundancy of virulence-related functions within an accessory chromosome.</title>
        <authorList>
            <person name="Bertazzoni S."/>
            <person name="Jones D.A.B."/>
            <person name="Phan H.T."/>
            <person name="Tan K.-C."/>
            <person name="Hane J.K."/>
        </authorList>
    </citation>
    <scope>NUCLEOTIDE SEQUENCE [LARGE SCALE GENOMIC DNA]</scope>
    <source>
        <strain evidence="2">SN15 / ATCC MYA-4574 / FGSC 10173)</strain>
    </source>
</reference>
<evidence type="ECO:0000313" key="1">
    <source>
        <dbReference type="EMBL" id="QRC94141.1"/>
    </source>
</evidence>
<dbReference type="Proteomes" id="UP000663193">
    <property type="component" value="Chromosome 4"/>
</dbReference>
<proteinExistence type="predicted"/>
<keyword evidence="2" id="KW-1185">Reference proteome</keyword>
<evidence type="ECO:0000313" key="2">
    <source>
        <dbReference type="Proteomes" id="UP000663193"/>
    </source>
</evidence>
<organism evidence="1 2">
    <name type="scientific">Phaeosphaeria nodorum (strain SN15 / ATCC MYA-4574 / FGSC 10173)</name>
    <name type="common">Glume blotch fungus</name>
    <name type="synonym">Parastagonospora nodorum</name>
    <dbReference type="NCBI Taxonomy" id="321614"/>
    <lineage>
        <taxon>Eukaryota</taxon>
        <taxon>Fungi</taxon>
        <taxon>Dikarya</taxon>
        <taxon>Ascomycota</taxon>
        <taxon>Pezizomycotina</taxon>
        <taxon>Dothideomycetes</taxon>
        <taxon>Pleosporomycetidae</taxon>
        <taxon>Pleosporales</taxon>
        <taxon>Pleosporineae</taxon>
        <taxon>Phaeosphaeriaceae</taxon>
        <taxon>Parastagonospora</taxon>
    </lineage>
</organism>
<dbReference type="AlphaFoldDB" id="A0A7U2HZA0"/>
<accession>A0A7U2HZA0</accession>
<sequence>MGQAWPGCFPSVIRHSCQAPDTNYRACIGAGAQALFCSCRVTFGYVAGEGRDKVAETWCSQHVPKSWKCGCWLIRGRESGRARSRDRLCSSPDVNSVCCYSGYEQSWHRTCCLKLLACQTSGLERNGACFHLGTYG</sequence>
<protein>
    <submittedName>
        <fullName evidence="1">Uncharacterized protein</fullName>
    </submittedName>
</protein>
<dbReference type="EMBL" id="CP069026">
    <property type="protein sequence ID" value="QRC94141.1"/>
    <property type="molecule type" value="Genomic_DNA"/>
</dbReference>
<name>A0A7U2HZA0_PHANO</name>